<sequence length="591" mass="66632">MGVTPAAEKASGRSVSGSRVTVIGNAELSNDAVALLELGPSYAPSQSLSHGILRKMVGSLQTLHDRLRRKAKMDSLLDSAQHAEHSTAIPPLPFPAMFLPPQEPNVVVDTKFRLFATAFFSELRRNIGVRAPPNLSAAQRRGLKELRDLSHSGIIKISVSDKEGEFVVLSQDLDKAMTRLHLQDQSTYSPSALEEFTRQYRHLNKVWTETAKLANMPKTVISRLECDLPICPVLYLLAKTHKLPQDGVHLEYPSRFKVRPIISCVGGPTDRIAWFLNLILIQLLRFVLAHSPNTNGFLRKLREARLEEGIVMESFDVTSIYTNVLESALQAVLEILSEHHASLNLYGLTIKHIMLLLDESLKCNVFRWSGEYYKQVRGLAMGQRLAPALATAFMSKVERPVLERRPLIYCRYIDDCFIVCSTQTEMDTCFELLNRQSEHIKFTREKPAESWLAFLNVQIKFSHGIQKTKWYRKPSSKNILVHCTSAHPLKMKTAIIKNMFKTASAVSSEGVLRKEYMEMAHRIAQENGYGCNGQPVWCRRRARVEHAQEEGPTKVPFCVPFVSDDMSAAIRACLRKAGFQDSVRVDEIPPP</sequence>
<evidence type="ECO:0000313" key="4">
    <source>
        <dbReference type="WBParaSite" id="HCON_00155740-00001"/>
    </source>
</evidence>
<dbReference type="InterPro" id="IPR000477">
    <property type="entry name" value="RT_dom"/>
</dbReference>
<keyword evidence="3" id="KW-1185">Reference proteome</keyword>
<dbReference type="SUPFAM" id="SSF56672">
    <property type="entry name" value="DNA/RNA polymerases"/>
    <property type="match status" value="1"/>
</dbReference>
<dbReference type="Pfam" id="PF00078">
    <property type="entry name" value="RVT_1"/>
    <property type="match status" value="1"/>
</dbReference>
<dbReference type="AlphaFoldDB" id="A0A7I4YWY9"/>
<dbReference type="InterPro" id="IPR043502">
    <property type="entry name" value="DNA/RNA_pol_sf"/>
</dbReference>
<dbReference type="WBParaSite" id="HCON_00155740-00001">
    <property type="protein sequence ID" value="HCON_00155740-00001"/>
    <property type="gene ID" value="HCON_00155740"/>
</dbReference>
<proteinExistence type="predicted"/>
<dbReference type="OrthoDB" id="8056946at2759"/>
<reference evidence="4" key="1">
    <citation type="submission" date="2020-12" db="UniProtKB">
        <authorList>
            <consortium name="WormBaseParasite"/>
        </authorList>
    </citation>
    <scope>IDENTIFICATION</scope>
    <source>
        <strain evidence="4">MHco3</strain>
    </source>
</reference>
<dbReference type="InterPro" id="IPR058912">
    <property type="entry name" value="HTH_animal"/>
</dbReference>
<feature type="domain" description="Reverse transcriptase" evidence="1">
    <location>
        <begin position="341"/>
        <end position="438"/>
    </location>
</feature>
<dbReference type="PANTHER" id="PTHR21301:SF10">
    <property type="entry name" value="REVERSE TRANSCRIPTASE DOMAIN-CONTAINING PROTEIN"/>
    <property type="match status" value="1"/>
</dbReference>
<organism evidence="3 4">
    <name type="scientific">Haemonchus contortus</name>
    <name type="common">Barber pole worm</name>
    <dbReference type="NCBI Taxonomy" id="6289"/>
    <lineage>
        <taxon>Eukaryota</taxon>
        <taxon>Metazoa</taxon>
        <taxon>Ecdysozoa</taxon>
        <taxon>Nematoda</taxon>
        <taxon>Chromadorea</taxon>
        <taxon>Rhabditida</taxon>
        <taxon>Rhabditina</taxon>
        <taxon>Rhabditomorpha</taxon>
        <taxon>Strongyloidea</taxon>
        <taxon>Trichostrongylidae</taxon>
        <taxon>Haemonchus</taxon>
    </lineage>
</organism>
<evidence type="ECO:0000259" key="2">
    <source>
        <dbReference type="Pfam" id="PF26215"/>
    </source>
</evidence>
<dbReference type="OMA" id="EYMEMAH"/>
<accession>A0A7I4YWY9</accession>
<feature type="domain" description="Helix-turn-helix" evidence="2">
    <location>
        <begin position="480"/>
        <end position="529"/>
    </location>
</feature>
<dbReference type="Pfam" id="PF26215">
    <property type="entry name" value="HTH_animal"/>
    <property type="match status" value="1"/>
</dbReference>
<protein>
    <submittedName>
        <fullName evidence="4">Reverse transcriptase domain-containing protein</fullName>
    </submittedName>
</protein>
<evidence type="ECO:0000313" key="3">
    <source>
        <dbReference type="Proteomes" id="UP000025227"/>
    </source>
</evidence>
<dbReference type="PANTHER" id="PTHR21301">
    <property type="entry name" value="REVERSE TRANSCRIPTASE"/>
    <property type="match status" value="1"/>
</dbReference>
<name>A0A7I4YWY9_HAECO</name>
<evidence type="ECO:0000259" key="1">
    <source>
        <dbReference type="Pfam" id="PF00078"/>
    </source>
</evidence>
<dbReference type="Proteomes" id="UP000025227">
    <property type="component" value="Unplaced"/>
</dbReference>